<feature type="domain" description="Imelysin-like" evidence="4">
    <location>
        <begin position="150"/>
        <end position="378"/>
    </location>
</feature>
<dbReference type="PANTHER" id="PTHR39192:SF1">
    <property type="entry name" value="IRON UPTAKE SYSTEM COMPONENT EFEO"/>
    <property type="match status" value="1"/>
</dbReference>
<evidence type="ECO:0000313" key="6">
    <source>
        <dbReference type="EMBL" id="BBY45261.1"/>
    </source>
</evidence>
<evidence type="ECO:0008006" key="8">
    <source>
        <dbReference type="Google" id="ProtNLM"/>
    </source>
</evidence>
<keyword evidence="7" id="KW-1185">Reference proteome</keyword>
<dbReference type="KEGG" id="mcee:MCEL_35560"/>
<sequence>MARVAHNAKAGLTAAVVVVGLTAMFMSGCAPKPTVPDGKPDSSEITVAAGDESCQLSKASAGTGTTTFVITNHGTAVTEFYLYGAGDRVMGEVGNIAPGLQRKLVVQLLEPGRYYTACKPGMVGDGIRGDFTVTGNARPADAQDGFKEAADSYKAYVIGQTTNLVTATEVFAGATKKGDWEGAQELYSQARTYYGRVEQVAESFPNDLGRRIDQREADVRPGERWTGFHRLEKDLWLSNLQPDTGAIADQLVADVKELDALVKDPKWTIDATEIAGGAQRLLAKIAQNTIAGAEEVFSHTDLWDIQANLDGARTAVGSVRPIIDERDHELGAQVDLAFATVQGLLDKHQWNAGFVPYDKVTEPERQELSRAVDALIAEVDKVQGVISRQ</sequence>
<comment type="subcellular location">
    <subcellularLocation>
        <location evidence="1">Periplasm</location>
    </subcellularLocation>
</comment>
<dbReference type="Pfam" id="PF13473">
    <property type="entry name" value="Cupredoxin_1"/>
    <property type="match status" value="1"/>
</dbReference>
<keyword evidence="3" id="KW-0732">Signal</keyword>
<evidence type="ECO:0000259" key="5">
    <source>
        <dbReference type="Pfam" id="PF13473"/>
    </source>
</evidence>
<dbReference type="InterPro" id="IPR018976">
    <property type="entry name" value="Imelysin-like"/>
</dbReference>
<accession>A0A7I7RMC8</accession>
<dbReference type="InterPro" id="IPR008972">
    <property type="entry name" value="Cupredoxin"/>
</dbReference>
<evidence type="ECO:0000313" key="7">
    <source>
        <dbReference type="Proteomes" id="UP000466431"/>
    </source>
</evidence>
<dbReference type="Gene3D" id="1.20.1420.20">
    <property type="entry name" value="M75 peptidase, HXXE motif"/>
    <property type="match status" value="1"/>
</dbReference>
<evidence type="ECO:0000256" key="3">
    <source>
        <dbReference type="ARBA" id="ARBA00022729"/>
    </source>
</evidence>
<organism evidence="6 7">
    <name type="scientific">Mycolicibacterium celeriflavum</name>
    <name type="common">Mycobacterium celeriflavum</name>
    <dbReference type="NCBI Taxonomy" id="1249101"/>
    <lineage>
        <taxon>Bacteria</taxon>
        <taxon>Bacillati</taxon>
        <taxon>Actinomycetota</taxon>
        <taxon>Actinomycetes</taxon>
        <taxon>Mycobacteriales</taxon>
        <taxon>Mycobacteriaceae</taxon>
        <taxon>Mycolicibacterium</taxon>
    </lineage>
</organism>
<dbReference type="PANTHER" id="PTHR39192">
    <property type="entry name" value="IRON UPTAKE SYSTEM COMPONENT EFEO"/>
    <property type="match status" value="1"/>
</dbReference>
<protein>
    <recommendedName>
        <fullName evidence="8">Peptidase M75</fullName>
    </recommendedName>
</protein>
<dbReference type="InterPro" id="IPR028096">
    <property type="entry name" value="EfeO_Cupredoxin"/>
</dbReference>
<dbReference type="AlphaFoldDB" id="A0A7I7RMC8"/>
<dbReference type="Gene3D" id="2.60.40.420">
    <property type="entry name" value="Cupredoxins - blue copper proteins"/>
    <property type="match status" value="1"/>
</dbReference>
<dbReference type="InterPro" id="IPR038352">
    <property type="entry name" value="Imelysin_sf"/>
</dbReference>
<evidence type="ECO:0000256" key="1">
    <source>
        <dbReference type="ARBA" id="ARBA00004418"/>
    </source>
</evidence>
<dbReference type="InterPro" id="IPR034981">
    <property type="entry name" value="Imelysin-like_EfeO/Algp7"/>
</dbReference>
<evidence type="ECO:0000256" key="2">
    <source>
        <dbReference type="ARBA" id="ARBA00005989"/>
    </source>
</evidence>
<evidence type="ECO:0000259" key="4">
    <source>
        <dbReference type="Pfam" id="PF09375"/>
    </source>
</evidence>
<dbReference type="SUPFAM" id="SSF49503">
    <property type="entry name" value="Cupredoxins"/>
    <property type="match status" value="1"/>
</dbReference>
<dbReference type="NCBIfam" id="NF041757">
    <property type="entry name" value="EfeO"/>
    <property type="match status" value="1"/>
</dbReference>
<dbReference type="Pfam" id="PF09375">
    <property type="entry name" value="Peptidase_M75"/>
    <property type="match status" value="1"/>
</dbReference>
<dbReference type="PROSITE" id="PS51257">
    <property type="entry name" value="PROKAR_LIPOPROTEIN"/>
    <property type="match status" value="1"/>
</dbReference>
<name>A0A7I7RMC8_MYCCF</name>
<proteinExistence type="inferred from homology"/>
<reference evidence="6 7" key="1">
    <citation type="journal article" date="2019" name="Emerg. Microbes Infect.">
        <title>Comprehensive subspecies identification of 175 nontuberculous mycobacteria species based on 7547 genomic profiles.</title>
        <authorList>
            <person name="Matsumoto Y."/>
            <person name="Kinjo T."/>
            <person name="Motooka D."/>
            <person name="Nabeya D."/>
            <person name="Jung N."/>
            <person name="Uechi K."/>
            <person name="Horii T."/>
            <person name="Iida T."/>
            <person name="Fujita J."/>
            <person name="Nakamura S."/>
        </authorList>
    </citation>
    <scope>NUCLEOTIDE SEQUENCE [LARGE SCALE GENOMIC DNA]</scope>
    <source>
        <strain evidence="6 7">JCM 18439</strain>
    </source>
</reference>
<dbReference type="OrthoDB" id="7348379at2"/>
<dbReference type="CDD" id="cd14656">
    <property type="entry name" value="Imelysin-like_EfeO"/>
    <property type="match status" value="1"/>
</dbReference>
<gene>
    <name evidence="6" type="ORF">MCEL_35560</name>
</gene>
<dbReference type="GO" id="GO:0042597">
    <property type="term" value="C:periplasmic space"/>
    <property type="evidence" value="ECO:0007669"/>
    <property type="project" value="UniProtKB-SubCell"/>
</dbReference>
<dbReference type="InterPro" id="IPR050894">
    <property type="entry name" value="EfeM/EfeO_iron_uptake"/>
</dbReference>
<dbReference type="InterPro" id="IPR053377">
    <property type="entry name" value="Iron_uptake_EfeM/EfeO"/>
</dbReference>
<dbReference type="EMBL" id="AP022591">
    <property type="protein sequence ID" value="BBY45261.1"/>
    <property type="molecule type" value="Genomic_DNA"/>
</dbReference>
<dbReference type="RefSeq" id="WP_083000489.1">
    <property type="nucleotide sequence ID" value="NZ_AP022591.1"/>
</dbReference>
<dbReference type="Proteomes" id="UP000466431">
    <property type="component" value="Chromosome"/>
</dbReference>
<feature type="domain" description="EfeO-type cupredoxin-like" evidence="5">
    <location>
        <begin position="31"/>
        <end position="133"/>
    </location>
</feature>
<comment type="similarity">
    <text evidence="2">Belongs to the EfeM/EfeO family.</text>
</comment>